<dbReference type="PANTHER" id="PTHR12689">
    <property type="entry name" value="A1 CISTRON SPLICING FACTOR AAR2-RELATED"/>
    <property type="match status" value="1"/>
</dbReference>
<evidence type="ECO:0000256" key="2">
    <source>
        <dbReference type="ARBA" id="ARBA00016372"/>
    </source>
</evidence>
<dbReference type="GO" id="GO:0000244">
    <property type="term" value="P:spliceosomal tri-snRNP complex assembly"/>
    <property type="evidence" value="ECO:0007669"/>
    <property type="project" value="TreeGrafter"/>
</dbReference>
<reference evidence="6" key="1">
    <citation type="journal article" date="2015" name="Insect Biochem. Mol. Biol.">
        <title>An insight into the sialome of the horse fly, Tabanus bromius.</title>
        <authorList>
            <person name="Ribeiro J.M."/>
            <person name="Kazimirova M."/>
            <person name="Takac P."/>
            <person name="Andersen J.F."/>
            <person name="Francischetti I.M."/>
        </authorList>
    </citation>
    <scope>NUCLEOTIDE SEQUENCE</scope>
</reference>
<evidence type="ECO:0000313" key="6">
    <source>
        <dbReference type="EMBL" id="JAI14675.1"/>
    </source>
</evidence>
<accession>A0A0K8TL84</accession>
<dbReference type="InterPro" id="IPR038514">
    <property type="entry name" value="AAR2_C_sf"/>
</dbReference>
<dbReference type="CDD" id="cd13778">
    <property type="entry name" value="Aar2_C"/>
    <property type="match status" value="1"/>
</dbReference>
<dbReference type="InterPro" id="IPR007946">
    <property type="entry name" value="AAR2"/>
</dbReference>
<feature type="domain" description="AAR2 C-terminal" evidence="4">
    <location>
        <begin position="132"/>
        <end position="279"/>
    </location>
</feature>
<dbReference type="Pfam" id="PF05282">
    <property type="entry name" value="AAR2"/>
    <property type="match status" value="1"/>
</dbReference>
<dbReference type="Pfam" id="PF20981">
    <property type="entry name" value="AAR2_1st"/>
    <property type="match status" value="1"/>
</dbReference>
<feature type="non-terminal residue" evidence="6">
    <location>
        <position position="280"/>
    </location>
</feature>
<dbReference type="Gene3D" id="1.25.40.550">
    <property type="entry name" value="Aar2, C-terminal domain-like"/>
    <property type="match status" value="1"/>
</dbReference>
<dbReference type="AlphaFoldDB" id="A0A0K8TL84"/>
<feature type="non-terminal residue" evidence="6">
    <location>
        <position position="1"/>
    </location>
</feature>
<comment type="similarity">
    <text evidence="1">Belongs to the AAR2 family.</text>
</comment>
<proteinExistence type="evidence at transcript level"/>
<feature type="domain" description="AAR2 N-terminal" evidence="5">
    <location>
        <begin position="1"/>
        <end position="79"/>
    </location>
</feature>
<sequence>RVGFIHFFKAGEILVREWDIDKEELRPRKIDNPELEIKRIRDNLIELDKFLGPYDYKSLAKWRQLTDTVTEDAVKNCAPECGIIRTNIELKSCPDSERPRGQNLGEVKNYKNVWYDDLLPNLEPIAGTAPRFTPLPERIPRNCSPSEISQHHMDSIAAVDKCLESFENSDDLMQEIQLSFVFFHPGCSLESLNHWRKLLNILCNSEKAVEKHKLFYMKYLEVLQYQLPQLPSEFMEQNDKNTIYKDIRNLIQNCLAGSLHPSGDRLMESLRKTMKWKFDG</sequence>
<dbReference type="EMBL" id="GDAI01002928">
    <property type="protein sequence ID" value="JAI14675.1"/>
    <property type="molecule type" value="mRNA"/>
</dbReference>
<evidence type="ECO:0000256" key="3">
    <source>
        <dbReference type="ARBA" id="ARBA00030625"/>
    </source>
</evidence>
<evidence type="ECO:0000259" key="4">
    <source>
        <dbReference type="Pfam" id="PF05282"/>
    </source>
</evidence>
<dbReference type="CDD" id="cd13777">
    <property type="entry name" value="Aar2_N"/>
    <property type="match status" value="1"/>
</dbReference>
<organism evidence="6">
    <name type="scientific">Tabanus bromius</name>
    <name type="common">Band-eyed brown horse fly</name>
    <dbReference type="NCBI Taxonomy" id="304241"/>
    <lineage>
        <taxon>Eukaryota</taxon>
        <taxon>Metazoa</taxon>
        <taxon>Ecdysozoa</taxon>
        <taxon>Arthropoda</taxon>
        <taxon>Hexapoda</taxon>
        <taxon>Insecta</taxon>
        <taxon>Pterygota</taxon>
        <taxon>Neoptera</taxon>
        <taxon>Endopterygota</taxon>
        <taxon>Diptera</taxon>
        <taxon>Brachycera</taxon>
        <taxon>Tabanomorpha</taxon>
        <taxon>Tabanoidea</taxon>
        <taxon>Tabanidae</taxon>
        <taxon>Tabanus</taxon>
    </lineage>
</organism>
<dbReference type="InterPro" id="IPR033647">
    <property type="entry name" value="Aar2_N"/>
</dbReference>
<evidence type="ECO:0000259" key="5">
    <source>
        <dbReference type="Pfam" id="PF20981"/>
    </source>
</evidence>
<protein>
    <recommendedName>
        <fullName evidence="2">Protein AAR2 homolog</fullName>
    </recommendedName>
    <alternativeName>
        <fullName evidence="3">AAR2 splicing factor homolog</fullName>
    </alternativeName>
</protein>
<dbReference type="InterPro" id="IPR038516">
    <property type="entry name" value="AAR2_N_sf"/>
</dbReference>
<dbReference type="Gene3D" id="2.60.34.20">
    <property type="match status" value="1"/>
</dbReference>
<dbReference type="InterPro" id="IPR033648">
    <property type="entry name" value="AAR2_C"/>
</dbReference>
<name>A0A0K8TL84_TABBR</name>
<evidence type="ECO:0000256" key="1">
    <source>
        <dbReference type="ARBA" id="ARBA00006281"/>
    </source>
</evidence>
<dbReference type="PANTHER" id="PTHR12689:SF4">
    <property type="entry name" value="PROTEIN AAR2 HOMOLOG"/>
    <property type="match status" value="1"/>
</dbReference>